<proteinExistence type="predicted"/>
<evidence type="ECO:0000313" key="3">
    <source>
        <dbReference type="Proteomes" id="UP000789405"/>
    </source>
</evidence>
<sequence>MIATENGGWVKGQGQGTPTGTGTGTGTTMSTVSQTRSPINAPSPTSGATNPYLDGSLGAMIGIAAFLMAWA</sequence>
<name>A0A9N9AH01_9GLOM</name>
<dbReference type="EMBL" id="CAJVPY010001626">
    <property type="protein sequence ID" value="CAG8529800.1"/>
    <property type="molecule type" value="Genomic_DNA"/>
</dbReference>
<evidence type="ECO:0000313" key="2">
    <source>
        <dbReference type="EMBL" id="CAG8529800.1"/>
    </source>
</evidence>
<dbReference type="AlphaFoldDB" id="A0A9N9AH01"/>
<feature type="region of interest" description="Disordered" evidence="1">
    <location>
        <begin position="1"/>
        <end position="47"/>
    </location>
</feature>
<feature type="compositionally biased region" description="Gly residues" evidence="1">
    <location>
        <begin position="9"/>
        <end position="25"/>
    </location>
</feature>
<feature type="compositionally biased region" description="Polar residues" evidence="1">
    <location>
        <begin position="29"/>
        <end position="47"/>
    </location>
</feature>
<protein>
    <submittedName>
        <fullName evidence="2">4148_t:CDS:1</fullName>
    </submittedName>
</protein>
<gene>
    <name evidence="2" type="ORF">DERYTH_LOCUS4287</name>
</gene>
<organism evidence="2 3">
    <name type="scientific">Dentiscutata erythropus</name>
    <dbReference type="NCBI Taxonomy" id="1348616"/>
    <lineage>
        <taxon>Eukaryota</taxon>
        <taxon>Fungi</taxon>
        <taxon>Fungi incertae sedis</taxon>
        <taxon>Mucoromycota</taxon>
        <taxon>Glomeromycotina</taxon>
        <taxon>Glomeromycetes</taxon>
        <taxon>Diversisporales</taxon>
        <taxon>Gigasporaceae</taxon>
        <taxon>Dentiscutata</taxon>
    </lineage>
</organism>
<keyword evidence="3" id="KW-1185">Reference proteome</keyword>
<evidence type="ECO:0000256" key="1">
    <source>
        <dbReference type="SAM" id="MobiDB-lite"/>
    </source>
</evidence>
<accession>A0A9N9AH01</accession>
<dbReference type="OrthoDB" id="10431517at2759"/>
<reference evidence="2" key="1">
    <citation type="submission" date="2021-06" db="EMBL/GenBank/DDBJ databases">
        <authorList>
            <person name="Kallberg Y."/>
            <person name="Tangrot J."/>
            <person name="Rosling A."/>
        </authorList>
    </citation>
    <scope>NUCLEOTIDE SEQUENCE</scope>
    <source>
        <strain evidence="2">MA453B</strain>
    </source>
</reference>
<dbReference type="Proteomes" id="UP000789405">
    <property type="component" value="Unassembled WGS sequence"/>
</dbReference>
<comment type="caution">
    <text evidence="2">The sequence shown here is derived from an EMBL/GenBank/DDBJ whole genome shotgun (WGS) entry which is preliminary data.</text>
</comment>